<evidence type="ECO:0000256" key="2">
    <source>
        <dbReference type="ARBA" id="ARBA00022771"/>
    </source>
</evidence>
<feature type="domain" description="GATA-type" evidence="6">
    <location>
        <begin position="110"/>
        <end position="145"/>
    </location>
</feature>
<dbReference type="PANTHER" id="PTHR45658">
    <property type="entry name" value="GATA TRANSCRIPTION FACTOR"/>
    <property type="match status" value="1"/>
</dbReference>
<feature type="compositionally biased region" description="Polar residues" evidence="5">
    <location>
        <begin position="90"/>
        <end position="100"/>
    </location>
</feature>
<dbReference type="Pfam" id="PF00320">
    <property type="entry name" value="GATA"/>
    <property type="match status" value="1"/>
</dbReference>
<dbReference type="GO" id="GO:0006355">
    <property type="term" value="P:regulation of DNA-templated transcription"/>
    <property type="evidence" value="ECO:0007669"/>
    <property type="project" value="InterPro"/>
</dbReference>
<evidence type="ECO:0000313" key="8">
    <source>
        <dbReference type="Proteomes" id="UP000650833"/>
    </source>
</evidence>
<evidence type="ECO:0000259" key="6">
    <source>
        <dbReference type="PROSITE" id="PS50114"/>
    </source>
</evidence>
<comment type="caution">
    <text evidence="7">The sequence shown here is derived from an EMBL/GenBank/DDBJ whole genome shotgun (WGS) entry which is preliminary data.</text>
</comment>
<dbReference type="AlphaFoldDB" id="A0A8H7UP68"/>
<dbReference type="CDD" id="cd00202">
    <property type="entry name" value="ZnF_GATA"/>
    <property type="match status" value="1"/>
</dbReference>
<evidence type="ECO:0000256" key="1">
    <source>
        <dbReference type="ARBA" id="ARBA00022723"/>
    </source>
</evidence>
<evidence type="ECO:0000313" key="7">
    <source>
        <dbReference type="EMBL" id="KAG2190415.1"/>
    </source>
</evidence>
<feature type="compositionally biased region" description="Low complexity" evidence="5">
    <location>
        <begin position="245"/>
        <end position="260"/>
    </location>
</feature>
<keyword evidence="1" id="KW-0479">Metal-binding</keyword>
<feature type="compositionally biased region" description="Low complexity" evidence="5">
    <location>
        <begin position="293"/>
        <end position="317"/>
    </location>
</feature>
<dbReference type="Gene3D" id="3.30.50.10">
    <property type="entry name" value="Erythroid Transcription Factor GATA-1, subunit A"/>
    <property type="match status" value="1"/>
</dbReference>
<feature type="region of interest" description="Disordered" evidence="5">
    <location>
        <begin position="289"/>
        <end position="329"/>
    </location>
</feature>
<dbReference type="EMBL" id="JAEPRC010000973">
    <property type="protein sequence ID" value="KAG2190415.1"/>
    <property type="molecule type" value="Genomic_DNA"/>
</dbReference>
<dbReference type="PANTHER" id="PTHR45658:SF122">
    <property type="entry name" value="GATA ZINC FINGER DOMAIN-CONTAINING PROTEIN 6"/>
    <property type="match status" value="1"/>
</dbReference>
<dbReference type="PROSITE" id="PS50114">
    <property type="entry name" value="GATA_ZN_FINGER_2"/>
    <property type="match status" value="1"/>
</dbReference>
<proteinExistence type="predicted"/>
<dbReference type="InterPro" id="IPR051140">
    <property type="entry name" value="GATA_TF"/>
</dbReference>
<dbReference type="PROSITE" id="PS00344">
    <property type="entry name" value="GATA_ZN_FINGER_1"/>
    <property type="match status" value="1"/>
</dbReference>
<dbReference type="OrthoDB" id="2162994at2759"/>
<accession>A0A8H7UP68</accession>
<sequence>MSNIEREIMIDNLSESAKQTFKNIQSTEKFISKERTIYNKRRNLDQNEYDDEVDEDDDEDEDEDDEQTEDLQNKNVSKDHAEYELIRQARNLQNNSSQSRPKYRRRNRRNMIGQKCHSCSTTETPEWRRGPDGARTLCNACGLHYSKLLKKGSIGVQTQNYLITGGSPRISSSSAVLQAQSIRNSSLNIKAIEASPNPVNYPFVLMDPKYLDKRLGPLKQDRSSPIISTPNQRSFYTPPPPPPSLSTSSTSSQHLPSLSSTLATNNNAKFVNINQSQKLSLPSLNELKRNISDNHNNNNSNKSNNNENNINNNSNSITPLRIHHWKQNE</sequence>
<protein>
    <recommendedName>
        <fullName evidence="6">GATA-type domain-containing protein</fullName>
    </recommendedName>
</protein>
<feature type="region of interest" description="Disordered" evidence="5">
    <location>
        <begin position="215"/>
        <end position="260"/>
    </location>
</feature>
<feature type="compositionally biased region" description="Basic and acidic residues" evidence="5">
    <location>
        <begin position="76"/>
        <end position="87"/>
    </location>
</feature>
<feature type="compositionally biased region" description="Polar residues" evidence="5">
    <location>
        <begin position="223"/>
        <end position="235"/>
    </location>
</feature>
<dbReference type="Proteomes" id="UP000650833">
    <property type="component" value="Unassembled WGS sequence"/>
</dbReference>
<dbReference type="GO" id="GO:0008270">
    <property type="term" value="F:zinc ion binding"/>
    <property type="evidence" value="ECO:0007669"/>
    <property type="project" value="UniProtKB-KW"/>
</dbReference>
<keyword evidence="8" id="KW-1185">Reference proteome</keyword>
<name>A0A8H7UP68_9FUNG</name>
<evidence type="ECO:0000256" key="5">
    <source>
        <dbReference type="SAM" id="MobiDB-lite"/>
    </source>
</evidence>
<keyword evidence="2 4" id="KW-0863">Zinc-finger</keyword>
<gene>
    <name evidence="7" type="ORF">INT46_008959</name>
</gene>
<evidence type="ECO:0000256" key="3">
    <source>
        <dbReference type="ARBA" id="ARBA00022833"/>
    </source>
</evidence>
<keyword evidence="3" id="KW-0862">Zinc</keyword>
<evidence type="ECO:0000256" key="4">
    <source>
        <dbReference type="PROSITE-ProRule" id="PRU00094"/>
    </source>
</evidence>
<feature type="region of interest" description="Disordered" evidence="5">
    <location>
        <begin position="34"/>
        <end position="109"/>
    </location>
</feature>
<feature type="compositionally biased region" description="Basic and acidic residues" evidence="5">
    <location>
        <begin position="34"/>
        <end position="45"/>
    </location>
</feature>
<dbReference type="InterPro" id="IPR000679">
    <property type="entry name" value="Znf_GATA"/>
</dbReference>
<dbReference type="SMART" id="SM00401">
    <property type="entry name" value="ZnF_GATA"/>
    <property type="match status" value="1"/>
</dbReference>
<organism evidence="7 8">
    <name type="scientific">Mucor plumbeus</name>
    <dbReference type="NCBI Taxonomy" id="97098"/>
    <lineage>
        <taxon>Eukaryota</taxon>
        <taxon>Fungi</taxon>
        <taxon>Fungi incertae sedis</taxon>
        <taxon>Mucoromycota</taxon>
        <taxon>Mucoromycotina</taxon>
        <taxon>Mucoromycetes</taxon>
        <taxon>Mucorales</taxon>
        <taxon>Mucorineae</taxon>
        <taxon>Mucoraceae</taxon>
        <taxon>Mucor</taxon>
    </lineage>
</organism>
<dbReference type="SUPFAM" id="SSF57716">
    <property type="entry name" value="Glucocorticoid receptor-like (DNA-binding domain)"/>
    <property type="match status" value="1"/>
</dbReference>
<feature type="compositionally biased region" description="Acidic residues" evidence="5">
    <location>
        <begin position="47"/>
        <end position="69"/>
    </location>
</feature>
<reference evidence="7" key="1">
    <citation type="submission" date="2020-12" db="EMBL/GenBank/DDBJ databases">
        <title>Metabolic potential, ecology and presence of endohyphal bacteria is reflected in genomic diversity of Mucoromycotina.</title>
        <authorList>
            <person name="Muszewska A."/>
            <person name="Okrasinska A."/>
            <person name="Steczkiewicz K."/>
            <person name="Drgas O."/>
            <person name="Orlowska M."/>
            <person name="Perlinska-Lenart U."/>
            <person name="Aleksandrzak-Piekarczyk T."/>
            <person name="Szatraj K."/>
            <person name="Zielenkiewicz U."/>
            <person name="Pilsyk S."/>
            <person name="Malc E."/>
            <person name="Mieczkowski P."/>
            <person name="Kruszewska J.S."/>
            <person name="Biernat P."/>
            <person name="Pawlowska J."/>
        </authorList>
    </citation>
    <scope>NUCLEOTIDE SEQUENCE</scope>
    <source>
        <strain evidence="7">CBS 226.32</strain>
    </source>
</reference>
<dbReference type="GO" id="GO:0043565">
    <property type="term" value="F:sequence-specific DNA binding"/>
    <property type="evidence" value="ECO:0007669"/>
    <property type="project" value="InterPro"/>
</dbReference>
<dbReference type="InterPro" id="IPR013088">
    <property type="entry name" value="Znf_NHR/GATA"/>
</dbReference>